<dbReference type="Proteomes" id="UP000838756">
    <property type="component" value="Unassembled WGS sequence"/>
</dbReference>
<accession>A0A8S4QNP6</accession>
<proteinExistence type="predicted"/>
<comment type="caution">
    <text evidence="1">The sequence shown here is derived from an EMBL/GenBank/DDBJ whole genome shotgun (WGS) entry which is preliminary data.</text>
</comment>
<feature type="non-terminal residue" evidence="1">
    <location>
        <position position="29"/>
    </location>
</feature>
<dbReference type="EMBL" id="CAKXAJ010009638">
    <property type="protein sequence ID" value="CAH2211248.1"/>
    <property type="molecule type" value="Genomic_DNA"/>
</dbReference>
<dbReference type="AlphaFoldDB" id="A0A8S4QNP6"/>
<reference evidence="1" key="1">
    <citation type="submission" date="2022-03" db="EMBL/GenBank/DDBJ databases">
        <authorList>
            <person name="Lindestad O."/>
        </authorList>
    </citation>
    <scope>NUCLEOTIDE SEQUENCE</scope>
</reference>
<keyword evidence="2" id="KW-1185">Reference proteome</keyword>
<evidence type="ECO:0000313" key="1">
    <source>
        <dbReference type="EMBL" id="CAH2211248.1"/>
    </source>
</evidence>
<protein>
    <submittedName>
        <fullName evidence="1">Jg136 protein</fullName>
    </submittedName>
</protein>
<organism evidence="1 2">
    <name type="scientific">Pararge aegeria aegeria</name>
    <dbReference type="NCBI Taxonomy" id="348720"/>
    <lineage>
        <taxon>Eukaryota</taxon>
        <taxon>Metazoa</taxon>
        <taxon>Ecdysozoa</taxon>
        <taxon>Arthropoda</taxon>
        <taxon>Hexapoda</taxon>
        <taxon>Insecta</taxon>
        <taxon>Pterygota</taxon>
        <taxon>Neoptera</taxon>
        <taxon>Endopterygota</taxon>
        <taxon>Lepidoptera</taxon>
        <taxon>Glossata</taxon>
        <taxon>Ditrysia</taxon>
        <taxon>Papilionoidea</taxon>
        <taxon>Nymphalidae</taxon>
        <taxon>Satyrinae</taxon>
        <taxon>Satyrini</taxon>
        <taxon>Parargina</taxon>
        <taxon>Pararge</taxon>
    </lineage>
</organism>
<gene>
    <name evidence="1" type="primary">jg136</name>
    <name evidence="1" type="ORF">PAEG_LOCUS3079</name>
</gene>
<sequence>MPRDTNLCGVVLLVVLQSLIKTSEEIVEA</sequence>
<name>A0A8S4QNP6_9NEOP</name>
<evidence type="ECO:0000313" key="2">
    <source>
        <dbReference type="Proteomes" id="UP000838756"/>
    </source>
</evidence>